<gene>
    <name evidence="8" type="ORF">U7230_09205</name>
</gene>
<dbReference type="PANTHER" id="PTHR20855">
    <property type="entry name" value="ADIPOR/PROGESTIN RECEPTOR-RELATED"/>
    <property type="match status" value="1"/>
</dbReference>
<keyword evidence="9" id="KW-1185">Reference proteome</keyword>
<feature type="transmembrane region" description="Helical" evidence="7">
    <location>
        <begin position="133"/>
        <end position="153"/>
    </location>
</feature>
<feature type="transmembrane region" description="Helical" evidence="7">
    <location>
        <begin position="81"/>
        <end position="98"/>
    </location>
</feature>
<accession>A0ABZ1BUL3</accession>
<dbReference type="Pfam" id="PF03006">
    <property type="entry name" value="HlyIII"/>
    <property type="match status" value="1"/>
</dbReference>
<dbReference type="InterPro" id="IPR005744">
    <property type="entry name" value="Hy-lIII"/>
</dbReference>
<evidence type="ECO:0000313" key="9">
    <source>
        <dbReference type="Proteomes" id="UP001332192"/>
    </source>
</evidence>
<evidence type="ECO:0000256" key="5">
    <source>
        <dbReference type="ARBA" id="ARBA00022989"/>
    </source>
</evidence>
<evidence type="ECO:0000256" key="3">
    <source>
        <dbReference type="ARBA" id="ARBA00022475"/>
    </source>
</evidence>
<evidence type="ECO:0000256" key="4">
    <source>
        <dbReference type="ARBA" id="ARBA00022692"/>
    </source>
</evidence>
<evidence type="ECO:0000256" key="7">
    <source>
        <dbReference type="SAM" id="Phobius"/>
    </source>
</evidence>
<dbReference type="InterPro" id="IPR004254">
    <property type="entry name" value="AdipoR/HlyIII-related"/>
</dbReference>
<proteinExistence type="inferred from homology"/>
<evidence type="ECO:0000256" key="1">
    <source>
        <dbReference type="ARBA" id="ARBA00004651"/>
    </source>
</evidence>
<reference evidence="8 9" key="1">
    <citation type="journal article" date="2024" name="Front. Microbiol.">
        <title>Novel thermophilic genera Geochorda gen. nov. and Carboxydochorda gen. nov. from the deep terrestrial subsurface reveal the ecophysiological diversity in the class Limnochordia.</title>
        <authorList>
            <person name="Karnachuk O.V."/>
            <person name="Lukina A.P."/>
            <person name="Avakyan M.R."/>
            <person name="Kadnikov V.V."/>
            <person name="Begmatov S."/>
            <person name="Beletsky A.V."/>
            <person name="Vlasova K.G."/>
            <person name="Novikov A.A."/>
            <person name="Shcherbakova V.A."/>
            <person name="Mardanov A.V."/>
            <person name="Ravin N.V."/>
        </authorList>
    </citation>
    <scope>NUCLEOTIDE SEQUENCE [LARGE SCALE GENOMIC DNA]</scope>
    <source>
        <strain evidence="8 9">L945</strain>
    </source>
</reference>
<feature type="transmembrane region" description="Helical" evidence="7">
    <location>
        <begin position="159"/>
        <end position="178"/>
    </location>
</feature>
<name>A0ABZ1BUL3_9FIRM</name>
<organism evidence="8 9">
    <name type="scientific">Carboxydichorda subterranea</name>
    <dbReference type="NCBI Taxonomy" id="3109565"/>
    <lineage>
        <taxon>Bacteria</taxon>
        <taxon>Bacillati</taxon>
        <taxon>Bacillota</taxon>
        <taxon>Limnochordia</taxon>
        <taxon>Limnochordales</taxon>
        <taxon>Geochordaceae</taxon>
        <taxon>Carboxydichorda</taxon>
    </lineage>
</organism>
<feature type="transmembrane region" description="Helical" evidence="7">
    <location>
        <begin position="39"/>
        <end position="61"/>
    </location>
</feature>
<protein>
    <submittedName>
        <fullName evidence="8">Hemolysin III family protein</fullName>
    </submittedName>
</protein>
<feature type="transmembrane region" description="Helical" evidence="7">
    <location>
        <begin position="12"/>
        <end position="33"/>
    </location>
</feature>
<keyword evidence="5 7" id="KW-1133">Transmembrane helix</keyword>
<dbReference type="Proteomes" id="UP001332192">
    <property type="component" value="Chromosome"/>
</dbReference>
<evidence type="ECO:0000256" key="2">
    <source>
        <dbReference type="ARBA" id="ARBA00008488"/>
    </source>
</evidence>
<keyword evidence="4 7" id="KW-0812">Transmembrane</keyword>
<dbReference type="PANTHER" id="PTHR20855:SF3">
    <property type="entry name" value="LD03007P"/>
    <property type="match status" value="1"/>
</dbReference>
<evidence type="ECO:0000256" key="6">
    <source>
        <dbReference type="ARBA" id="ARBA00023136"/>
    </source>
</evidence>
<sequence>MTVHLREPVSGLTHAAGAVLSIGALVLLVRTAASSGSVWAVVGFALFGASLILLYTASALYHLLPLPARGTAILRRIDHSMIYVLIAGTYSPILLAPLRGAWGWSLFALVWTLAAIGITLKVFWFGTPRWLTVLFYVGLGLLVIPMLPLLLRAVPAGTLTWIGIGGLFYLAGAAVYALKWPRLAVGRFGFHELFHLLVMAGSFSHFWGIWAFLLPR</sequence>
<feature type="transmembrane region" description="Helical" evidence="7">
    <location>
        <begin position="104"/>
        <end position="126"/>
    </location>
</feature>
<keyword evidence="6 7" id="KW-0472">Membrane</keyword>
<dbReference type="EMBL" id="CP141615">
    <property type="protein sequence ID" value="WRP16278.1"/>
    <property type="molecule type" value="Genomic_DNA"/>
</dbReference>
<comment type="similarity">
    <text evidence="2">Belongs to the UPF0073 (Hly-III) family.</text>
</comment>
<evidence type="ECO:0000313" key="8">
    <source>
        <dbReference type="EMBL" id="WRP16278.1"/>
    </source>
</evidence>
<comment type="subcellular location">
    <subcellularLocation>
        <location evidence="1">Cell membrane</location>
        <topology evidence="1">Multi-pass membrane protein</topology>
    </subcellularLocation>
</comment>
<dbReference type="RefSeq" id="WP_324715550.1">
    <property type="nucleotide sequence ID" value="NZ_CP141615.1"/>
</dbReference>
<dbReference type="NCBIfam" id="TIGR01065">
    <property type="entry name" value="hlyIII"/>
    <property type="match status" value="1"/>
</dbReference>
<feature type="transmembrane region" description="Helical" evidence="7">
    <location>
        <begin position="190"/>
        <end position="213"/>
    </location>
</feature>
<keyword evidence="3" id="KW-1003">Cell membrane</keyword>